<evidence type="ECO:0000256" key="1">
    <source>
        <dbReference type="ARBA" id="ARBA00022490"/>
    </source>
</evidence>
<evidence type="ECO:0000256" key="5">
    <source>
        <dbReference type="ARBA" id="ARBA00022840"/>
    </source>
</evidence>
<reference evidence="11 12" key="1">
    <citation type="journal article" date="2016" name="Nat. Commun.">
        <title>Thousands of microbial genomes shed light on interconnected biogeochemical processes in an aquifer system.</title>
        <authorList>
            <person name="Anantharaman K."/>
            <person name="Brown C.T."/>
            <person name="Hug L.A."/>
            <person name="Sharon I."/>
            <person name="Castelle C.J."/>
            <person name="Probst A.J."/>
            <person name="Thomas B.C."/>
            <person name="Singh A."/>
            <person name="Wilkins M.J."/>
            <person name="Karaoz U."/>
            <person name="Brodie E.L."/>
            <person name="Williams K.H."/>
            <person name="Hubbard S.S."/>
            <person name="Banfield J.F."/>
        </authorList>
    </citation>
    <scope>NUCLEOTIDE SEQUENCE [LARGE SCALE GENOMIC DNA]</scope>
</reference>
<dbReference type="STRING" id="1797197.A2Y75_05955"/>
<dbReference type="EMBL" id="MELK01000052">
    <property type="protein sequence ID" value="OFW55718.1"/>
    <property type="molecule type" value="Genomic_DNA"/>
</dbReference>
<evidence type="ECO:0000256" key="6">
    <source>
        <dbReference type="ARBA" id="ARBA00022842"/>
    </source>
</evidence>
<dbReference type="PRINTS" id="PR01020">
    <property type="entry name" value="LPSBIOSNTHSS"/>
</dbReference>
<dbReference type="EC" id="2.7.7.3" evidence="9"/>
<keyword evidence="6 9" id="KW-0460">Magnesium</keyword>
<keyword evidence="1 9" id="KW-0963">Cytoplasm</keyword>
<evidence type="ECO:0000256" key="4">
    <source>
        <dbReference type="ARBA" id="ARBA00022741"/>
    </source>
</evidence>
<dbReference type="UniPathway" id="UPA00241">
    <property type="reaction ID" value="UER00355"/>
</dbReference>
<dbReference type="Pfam" id="PF01467">
    <property type="entry name" value="CTP_transf_like"/>
    <property type="match status" value="1"/>
</dbReference>
<keyword evidence="2 9" id="KW-0808">Transferase</keyword>
<dbReference type="Gene3D" id="3.40.50.620">
    <property type="entry name" value="HUPs"/>
    <property type="match status" value="1"/>
</dbReference>
<comment type="subcellular location">
    <subcellularLocation>
        <location evidence="9">Cytoplasm</location>
    </subcellularLocation>
</comment>
<evidence type="ECO:0000256" key="7">
    <source>
        <dbReference type="ARBA" id="ARBA00022993"/>
    </source>
</evidence>
<dbReference type="NCBIfam" id="TIGR00125">
    <property type="entry name" value="cyt_tran_rel"/>
    <property type="match status" value="1"/>
</dbReference>
<comment type="subunit">
    <text evidence="9">Homohexamer.</text>
</comment>
<dbReference type="PANTHER" id="PTHR21342">
    <property type="entry name" value="PHOSPHOPANTETHEINE ADENYLYLTRANSFERASE"/>
    <property type="match status" value="1"/>
</dbReference>
<feature type="binding site" evidence="9">
    <location>
        <begin position="123"/>
        <end position="129"/>
    </location>
    <ligand>
        <name>ATP</name>
        <dbReference type="ChEBI" id="CHEBI:30616"/>
    </ligand>
</feature>
<feature type="binding site" evidence="9">
    <location>
        <position position="73"/>
    </location>
    <ligand>
        <name>substrate</name>
    </ligand>
</feature>
<gene>
    <name evidence="9" type="primary">coaD</name>
    <name evidence="11" type="ORF">A2Y75_05955</name>
</gene>
<accession>A0A1F2WFS7</accession>
<sequence>MIVAICPGTFDPITNGHLDVIKRASRHFDRFIVGVAARADKLPLFDLQERVHMVKTATDCLPNVDVESFDTLLVEFAKSVGATAIVKGLRAISDFEYEFQMAQINQAMGEEIETFFMMASAEYTFVSSSAVREVASYGGSIRGLVPVEIERELADMFNRKFSSLEKGAV</sequence>
<keyword evidence="7 9" id="KW-0173">Coenzyme A biosynthesis</keyword>
<dbReference type="CDD" id="cd02163">
    <property type="entry name" value="PPAT"/>
    <property type="match status" value="1"/>
</dbReference>
<feature type="binding site" evidence="9">
    <location>
        <position position="87"/>
    </location>
    <ligand>
        <name>substrate</name>
    </ligand>
</feature>
<protein>
    <recommendedName>
        <fullName evidence="9">Phosphopantetheine adenylyltransferase</fullName>
        <ecNumber evidence="9">2.7.7.3</ecNumber>
    </recommendedName>
    <alternativeName>
        <fullName evidence="9">Dephospho-CoA pyrophosphorylase</fullName>
    </alternativeName>
    <alternativeName>
        <fullName evidence="9">Pantetheine-phosphate adenylyltransferase</fullName>
        <shortName evidence="9">PPAT</shortName>
    </alternativeName>
</protein>
<feature type="binding site" evidence="9">
    <location>
        <position position="9"/>
    </location>
    <ligand>
        <name>substrate</name>
    </ligand>
</feature>
<feature type="domain" description="Cytidyltransferase-like" evidence="10">
    <location>
        <begin position="5"/>
        <end position="133"/>
    </location>
</feature>
<comment type="cofactor">
    <cofactor evidence="9">
        <name>Mg(2+)</name>
        <dbReference type="ChEBI" id="CHEBI:18420"/>
    </cofactor>
</comment>
<evidence type="ECO:0000313" key="11">
    <source>
        <dbReference type="EMBL" id="OFW55718.1"/>
    </source>
</evidence>
<dbReference type="InterPro" id="IPR004821">
    <property type="entry name" value="Cyt_trans-like"/>
</dbReference>
<feature type="binding site" evidence="9">
    <location>
        <position position="41"/>
    </location>
    <ligand>
        <name>substrate</name>
    </ligand>
</feature>
<dbReference type="NCBIfam" id="TIGR01510">
    <property type="entry name" value="coaD_prev_kdtB"/>
    <property type="match status" value="1"/>
</dbReference>
<keyword evidence="3 9" id="KW-0548">Nucleotidyltransferase</keyword>
<dbReference type="GO" id="GO:0015937">
    <property type="term" value="P:coenzyme A biosynthetic process"/>
    <property type="evidence" value="ECO:0007669"/>
    <property type="project" value="UniProtKB-UniRule"/>
</dbReference>
<dbReference type="SUPFAM" id="SSF52374">
    <property type="entry name" value="Nucleotidylyl transferase"/>
    <property type="match status" value="1"/>
</dbReference>
<dbReference type="GO" id="GO:0004595">
    <property type="term" value="F:pantetheine-phosphate adenylyltransferase activity"/>
    <property type="evidence" value="ECO:0007669"/>
    <property type="project" value="UniProtKB-UniRule"/>
</dbReference>
<comment type="function">
    <text evidence="9">Reversibly transfers an adenylyl group from ATP to 4'-phosphopantetheine, yielding dephospho-CoA (dPCoA) and pyrophosphate.</text>
</comment>
<feature type="site" description="Transition state stabilizer" evidence="9">
    <location>
        <position position="17"/>
    </location>
</feature>
<feature type="binding site" evidence="9">
    <location>
        <begin position="88"/>
        <end position="90"/>
    </location>
    <ligand>
        <name>ATP</name>
        <dbReference type="ChEBI" id="CHEBI:30616"/>
    </ligand>
</feature>
<dbReference type="AlphaFoldDB" id="A0A1F2WFS7"/>
<proteinExistence type="inferred from homology"/>
<evidence type="ECO:0000256" key="2">
    <source>
        <dbReference type="ARBA" id="ARBA00022679"/>
    </source>
</evidence>
<comment type="caution">
    <text evidence="11">The sequence shown here is derived from an EMBL/GenBank/DDBJ whole genome shotgun (WGS) entry which is preliminary data.</text>
</comment>
<organism evidence="11 12">
    <name type="scientific">Candidatus Solincola sediminis</name>
    <dbReference type="NCBI Taxonomy" id="1797199"/>
    <lineage>
        <taxon>Bacteria</taxon>
        <taxon>Bacillati</taxon>
        <taxon>Actinomycetota</taxon>
        <taxon>Candidatus Geothermincolia</taxon>
        <taxon>Candidatus Geothermincolales</taxon>
        <taxon>Candidatus Geothermincolaceae</taxon>
        <taxon>Candidatus Solincola</taxon>
    </lineage>
</organism>
<dbReference type="PANTHER" id="PTHR21342:SF1">
    <property type="entry name" value="PHOSPHOPANTETHEINE ADENYLYLTRANSFERASE"/>
    <property type="match status" value="1"/>
</dbReference>
<dbReference type="HAMAP" id="MF_00151">
    <property type="entry name" value="PPAT_bact"/>
    <property type="match status" value="1"/>
</dbReference>
<name>A0A1F2WFS7_9ACTN</name>
<comment type="similarity">
    <text evidence="9">Belongs to the bacterial CoaD family.</text>
</comment>
<feature type="binding site" evidence="9">
    <location>
        <begin position="9"/>
        <end position="10"/>
    </location>
    <ligand>
        <name>ATP</name>
        <dbReference type="ChEBI" id="CHEBI:30616"/>
    </ligand>
</feature>
<dbReference type="Proteomes" id="UP000177876">
    <property type="component" value="Unassembled WGS sequence"/>
</dbReference>
<dbReference type="InterPro" id="IPR001980">
    <property type="entry name" value="PPAT"/>
</dbReference>
<evidence type="ECO:0000259" key="10">
    <source>
        <dbReference type="Pfam" id="PF01467"/>
    </source>
</evidence>
<feature type="binding site" evidence="9">
    <location>
        <position position="17"/>
    </location>
    <ligand>
        <name>ATP</name>
        <dbReference type="ChEBI" id="CHEBI:30616"/>
    </ligand>
</feature>
<dbReference type="InterPro" id="IPR014729">
    <property type="entry name" value="Rossmann-like_a/b/a_fold"/>
</dbReference>
<evidence type="ECO:0000313" key="12">
    <source>
        <dbReference type="Proteomes" id="UP000177876"/>
    </source>
</evidence>
<keyword evidence="4 9" id="KW-0547">Nucleotide-binding</keyword>
<evidence type="ECO:0000256" key="3">
    <source>
        <dbReference type="ARBA" id="ARBA00022695"/>
    </source>
</evidence>
<dbReference type="GO" id="GO:0005737">
    <property type="term" value="C:cytoplasm"/>
    <property type="evidence" value="ECO:0007669"/>
    <property type="project" value="UniProtKB-SubCell"/>
</dbReference>
<evidence type="ECO:0000256" key="9">
    <source>
        <dbReference type="HAMAP-Rule" id="MF_00151"/>
    </source>
</evidence>
<comment type="catalytic activity">
    <reaction evidence="8 9">
        <text>(R)-4'-phosphopantetheine + ATP + H(+) = 3'-dephospho-CoA + diphosphate</text>
        <dbReference type="Rhea" id="RHEA:19801"/>
        <dbReference type="ChEBI" id="CHEBI:15378"/>
        <dbReference type="ChEBI" id="CHEBI:30616"/>
        <dbReference type="ChEBI" id="CHEBI:33019"/>
        <dbReference type="ChEBI" id="CHEBI:57328"/>
        <dbReference type="ChEBI" id="CHEBI:61723"/>
        <dbReference type="EC" id="2.7.7.3"/>
    </reaction>
</comment>
<dbReference type="GO" id="GO:0005524">
    <property type="term" value="F:ATP binding"/>
    <property type="evidence" value="ECO:0007669"/>
    <property type="project" value="UniProtKB-KW"/>
</dbReference>
<keyword evidence="5 9" id="KW-0067">ATP-binding</keyword>
<evidence type="ECO:0000256" key="8">
    <source>
        <dbReference type="ARBA" id="ARBA00029346"/>
    </source>
</evidence>
<feature type="binding site" evidence="9">
    <location>
        <position position="98"/>
    </location>
    <ligand>
        <name>ATP</name>
        <dbReference type="ChEBI" id="CHEBI:30616"/>
    </ligand>
</feature>
<comment type="pathway">
    <text evidence="9">Cofactor biosynthesis; coenzyme A biosynthesis; CoA from (R)-pantothenate: step 4/5.</text>
</comment>